<evidence type="ECO:0000313" key="3">
    <source>
        <dbReference type="EMBL" id="QNE35919.1"/>
    </source>
</evidence>
<dbReference type="SUPFAM" id="SSF109709">
    <property type="entry name" value="KorB DNA-binding domain-like"/>
    <property type="match status" value="1"/>
</dbReference>
<dbReference type="PANTHER" id="PTHR33375">
    <property type="entry name" value="CHROMOSOME-PARTITIONING PROTEIN PARB-RELATED"/>
    <property type="match status" value="1"/>
</dbReference>
<evidence type="ECO:0000256" key="1">
    <source>
        <dbReference type="ARBA" id="ARBA00006295"/>
    </source>
</evidence>
<dbReference type="InterPro" id="IPR003115">
    <property type="entry name" value="ParB_N"/>
</dbReference>
<dbReference type="NCBIfam" id="TIGR00180">
    <property type="entry name" value="parB_part"/>
    <property type="match status" value="1"/>
</dbReference>
<sequence length="166" mass="18330">MSDTPTAGTIEHLNPHTLTLEDNVRPSAPITPAFVQSIKENGVLTPVLAHRDSDGQVTVRAGQRRVFAAREAGLTTIPVYLVDADEVPSERIVQQMVENDQREALTDSDRAAAFQQLAFEGLSVTAIARRTGTKQKEVKTALAVVETRLRRPRSRSTSSPWTRRRC</sequence>
<dbReference type="Proteomes" id="UP000515511">
    <property type="component" value="Chromosome"/>
</dbReference>
<dbReference type="Gene3D" id="1.10.10.730">
    <property type="entry name" value="KorB DNA-binding domain"/>
    <property type="match status" value="1"/>
</dbReference>
<evidence type="ECO:0000259" key="2">
    <source>
        <dbReference type="SMART" id="SM00470"/>
    </source>
</evidence>
<dbReference type="EMBL" id="CP043641">
    <property type="protein sequence ID" value="QNE35919.1"/>
    <property type="molecule type" value="Genomic_DNA"/>
</dbReference>
<dbReference type="Pfam" id="PF02195">
    <property type="entry name" value="ParB_N"/>
    <property type="match status" value="1"/>
</dbReference>
<proteinExistence type="inferred from homology"/>
<dbReference type="KEGG" id="lse:F1C12_12805"/>
<dbReference type="InterPro" id="IPR004437">
    <property type="entry name" value="ParB/RepB/Spo0J"/>
</dbReference>
<dbReference type="InterPro" id="IPR036086">
    <property type="entry name" value="ParB/Sulfiredoxin_sf"/>
</dbReference>
<comment type="similarity">
    <text evidence="1">Belongs to the ParB family.</text>
</comment>
<dbReference type="RefSeq" id="WP_185275386.1">
    <property type="nucleotide sequence ID" value="NZ_CP043641.1"/>
</dbReference>
<protein>
    <submittedName>
        <fullName evidence="3">ParB/RepB/Spo0J family partition protein</fullName>
    </submittedName>
</protein>
<dbReference type="GO" id="GO:0045881">
    <property type="term" value="P:positive regulation of sporulation resulting in formation of a cellular spore"/>
    <property type="evidence" value="ECO:0007669"/>
    <property type="project" value="TreeGrafter"/>
</dbReference>
<dbReference type="InterPro" id="IPR042075">
    <property type="entry name" value="KorB_DNA-db"/>
</dbReference>
<dbReference type="AlphaFoldDB" id="A0A7G6YBQ4"/>
<dbReference type="GO" id="GO:0007059">
    <property type="term" value="P:chromosome segregation"/>
    <property type="evidence" value="ECO:0007669"/>
    <property type="project" value="TreeGrafter"/>
</dbReference>
<accession>A0A7G6YBQ4</accession>
<dbReference type="GO" id="GO:0005694">
    <property type="term" value="C:chromosome"/>
    <property type="evidence" value="ECO:0007669"/>
    <property type="project" value="TreeGrafter"/>
</dbReference>
<dbReference type="Gene3D" id="3.90.1530.30">
    <property type="match status" value="1"/>
</dbReference>
<dbReference type="PANTHER" id="PTHR33375:SF1">
    <property type="entry name" value="CHROMOSOME-PARTITIONING PROTEIN PARB-RELATED"/>
    <property type="match status" value="1"/>
</dbReference>
<name>A0A7G6YBQ4_9MICO</name>
<dbReference type="SMART" id="SM00470">
    <property type="entry name" value="ParB"/>
    <property type="match status" value="1"/>
</dbReference>
<dbReference type="SUPFAM" id="SSF110849">
    <property type="entry name" value="ParB/Sulfiredoxin"/>
    <property type="match status" value="1"/>
</dbReference>
<reference evidence="4" key="1">
    <citation type="submission" date="2019-09" db="EMBL/GenBank/DDBJ databases">
        <title>Antimicrobial potential of Antarctic Bacteria.</title>
        <authorList>
            <person name="Benaud N."/>
            <person name="Edwards R.J."/>
            <person name="Ferrari B.C."/>
        </authorList>
    </citation>
    <scope>NUCLEOTIDE SEQUENCE [LARGE SCALE GENOMIC DNA]</scope>
    <source>
        <strain evidence="4">INR9</strain>
    </source>
</reference>
<dbReference type="GO" id="GO:0003677">
    <property type="term" value="F:DNA binding"/>
    <property type="evidence" value="ECO:0007669"/>
    <property type="project" value="InterPro"/>
</dbReference>
<organism evidence="3 4">
    <name type="scientific">Leifsonia shinshuensis</name>
    <dbReference type="NCBI Taxonomy" id="150026"/>
    <lineage>
        <taxon>Bacteria</taxon>
        <taxon>Bacillati</taxon>
        <taxon>Actinomycetota</taxon>
        <taxon>Actinomycetes</taxon>
        <taxon>Micrococcales</taxon>
        <taxon>Microbacteriaceae</taxon>
        <taxon>Leifsonia</taxon>
    </lineage>
</organism>
<evidence type="ECO:0000313" key="4">
    <source>
        <dbReference type="Proteomes" id="UP000515511"/>
    </source>
</evidence>
<gene>
    <name evidence="3" type="ORF">F1C12_12805</name>
</gene>
<feature type="domain" description="ParB-like N-terminal" evidence="2">
    <location>
        <begin position="11"/>
        <end position="100"/>
    </location>
</feature>
<dbReference type="InterPro" id="IPR050336">
    <property type="entry name" value="Chromosome_partition/occlusion"/>
</dbReference>